<gene>
    <name evidence="1" type="ORF">VIBNISOn1_p0016</name>
</gene>
<name>A0AAV2VZH6_9VIBR</name>
<sequence length="51" mass="5864">MGVDIASENGKGRARYLERNHKIISDSVTDFLYMNNQGYEYEAGLLILFSY</sequence>
<evidence type="ECO:0000313" key="2">
    <source>
        <dbReference type="Proteomes" id="UP000018211"/>
    </source>
</evidence>
<comment type="caution">
    <text evidence="1">The sequence shown here is derived from an EMBL/GenBank/DDBJ whole genome shotgun (WGS) entry which is preliminary data.</text>
</comment>
<organism evidence="1 2">
    <name type="scientific">Vibrio nigripulchritudo SOn1</name>
    <dbReference type="NCBI Taxonomy" id="1238450"/>
    <lineage>
        <taxon>Bacteria</taxon>
        <taxon>Pseudomonadati</taxon>
        <taxon>Pseudomonadota</taxon>
        <taxon>Gammaproteobacteria</taxon>
        <taxon>Vibrionales</taxon>
        <taxon>Vibrionaceae</taxon>
        <taxon>Vibrio</taxon>
    </lineage>
</organism>
<protein>
    <submittedName>
        <fullName evidence="1">Uncharacterized protein</fullName>
    </submittedName>
</protein>
<evidence type="ECO:0000313" key="1">
    <source>
        <dbReference type="EMBL" id="CCO50180.1"/>
    </source>
</evidence>
<reference evidence="1 2" key="1">
    <citation type="journal article" date="2013" name="ISME J.">
        <title>Comparative genomics of pathogenic lineages of Vibrio nigripulchritudo identifies virulence-associated traits.</title>
        <authorList>
            <person name="Goudenege D."/>
            <person name="Labreuche Y."/>
            <person name="Krin E."/>
            <person name="Ansquer D."/>
            <person name="Mangenot S."/>
            <person name="Calteau A."/>
            <person name="Medigue C."/>
            <person name="Mazel D."/>
            <person name="Polz M.F."/>
            <person name="Le Roux F."/>
        </authorList>
    </citation>
    <scope>NUCLEOTIDE SEQUENCE [LARGE SCALE GENOMIC DNA]</scope>
    <source>
        <strain evidence="1 2">SOn1</strain>
    </source>
</reference>
<dbReference type="Proteomes" id="UP000018211">
    <property type="component" value="Unassembled WGS sequence"/>
</dbReference>
<dbReference type="AlphaFoldDB" id="A0AAV2VZH6"/>
<proteinExistence type="predicted"/>
<dbReference type="EMBL" id="CAOF01000198">
    <property type="protein sequence ID" value="CCO50180.1"/>
    <property type="molecule type" value="Genomic_DNA"/>
</dbReference>
<accession>A0AAV2VZH6</accession>